<feature type="signal peptide" evidence="1">
    <location>
        <begin position="1"/>
        <end position="24"/>
    </location>
</feature>
<proteinExistence type="predicted"/>
<sequence length="35" mass="4010">MLSHWKEMWLSLGLISLFSGRLSGSSDCSRWMPIP</sequence>
<reference evidence="2" key="2">
    <citation type="journal article" date="2015" name="Data Brief">
        <title>Shoot transcriptome of the giant reed, Arundo donax.</title>
        <authorList>
            <person name="Barrero R.A."/>
            <person name="Guerrero F.D."/>
            <person name="Moolhuijzen P."/>
            <person name="Goolsby J.A."/>
            <person name="Tidwell J."/>
            <person name="Bellgard S.E."/>
            <person name="Bellgard M.I."/>
        </authorList>
    </citation>
    <scope>NUCLEOTIDE SEQUENCE</scope>
    <source>
        <tissue evidence="2">Shoot tissue taken approximately 20 cm above the soil surface</tissue>
    </source>
</reference>
<dbReference type="AlphaFoldDB" id="A0A0A9F4H3"/>
<name>A0A0A9F4H3_ARUDO</name>
<organism evidence="2">
    <name type="scientific">Arundo donax</name>
    <name type="common">Giant reed</name>
    <name type="synonym">Donax arundinaceus</name>
    <dbReference type="NCBI Taxonomy" id="35708"/>
    <lineage>
        <taxon>Eukaryota</taxon>
        <taxon>Viridiplantae</taxon>
        <taxon>Streptophyta</taxon>
        <taxon>Embryophyta</taxon>
        <taxon>Tracheophyta</taxon>
        <taxon>Spermatophyta</taxon>
        <taxon>Magnoliopsida</taxon>
        <taxon>Liliopsida</taxon>
        <taxon>Poales</taxon>
        <taxon>Poaceae</taxon>
        <taxon>PACMAD clade</taxon>
        <taxon>Arundinoideae</taxon>
        <taxon>Arundineae</taxon>
        <taxon>Arundo</taxon>
    </lineage>
</organism>
<dbReference type="EMBL" id="GBRH01194733">
    <property type="protein sequence ID" value="JAE03163.1"/>
    <property type="molecule type" value="Transcribed_RNA"/>
</dbReference>
<keyword evidence="1" id="KW-0732">Signal</keyword>
<accession>A0A0A9F4H3</accession>
<feature type="chain" id="PRO_5002044368" evidence="1">
    <location>
        <begin position="25"/>
        <end position="35"/>
    </location>
</feature>
<evidence type="ECO:0000256" key="1">
    <source>
        <dbReference type="SAM" id="SignalP"/>
    </source>
</evidence>
<protein>
    <submittedName>
        <fullName evidence="2">Uncharacterized protein</fullName>
    </submittedName>
</protein>
<evidence type="ECO:0000313" key="2">
    <source>
        <dbReference type="EMBL" id="JAE03163.1"/>
    </source>
</evidence>
<reference evidence="2" key="1">
    <citation type="submission" date="2014-09" db="EMBL/GenBank/DDBJ databases">
        <authorList>
            <person name="Magalhaes I.L.F."/>
            <person name="Oliveira U."/>
            <person name="Santos F.R."/>
            <person name="Vidigal T.H.D.A."/>
            <person name="Brescovit A.D."/>
            <person name="Santos A.J."/>
        </authorList>
    </citation>
    <scope>NUCLEOTIDE SEQUENCE</scope>
    <source>
        <tissue evidence="2">Shoot tissue taken approximately 20 cm above the soil surface</tissue>
    </source>
</reference>